<keyword evidence="4" id="KW-1185">Reference proteome</keyword>
<dbReference type="EnsemblFungi" id="MAPG_00357T0">
    <property type="protein sequence ID" value="MAPG_00357T0"/>
    <property type="gene ID" value="MAPG_00357"/>
</dbReference>
<dbReference type="EMBL" id="GL876966">
    <property type="protein sequence ID" value="KLU81266.1"/>
    <property type="molecule type" value="Genomic_DNA"/>
</dbReference>
<organism evidence="3 4">
    <name type="scientific">Magnaporthiopsis poae (strain ATCC 64411 / 73-15)</name>
    <name type="common">Kentucky bluegrass fungus</name>
    <name type="synonym">Magnaporthe poae</name>
    <dbReference type="NCBI Taxonomy" id="644358"/>
    <lineage>
        <taxon>Eukaryota</taxon>
        <taxon>Fungi</taxon>
        <taxon>Dikarya</taxon>
        <taxon>Ascomycota</taxon>
        <taxon>Pezizomycotina</taxon>
        <taxon>Sordariomycetes</taxon>
        <taxon>Sordariomycetidae</taxon>
        <taxon>Magnaporthales</taxon>
        <taxon>Magnaporthaceae</taxon>
        <taxon>Magnaporthiopsis</taxon>
    </lineage>
</organism>
<dbReference type="EMBL" id="ADBL01000081">
    <property type="status" value="NOT_ANNOTATED_CDS"/>
    <property type="molecule type" value="Genomic_DNA"/>
</dbReference>
<gene>
    <name evidence="2" type="ORF">MAPG_00357</name>
</gene>
<reference evidence="4" key="2">
    <citation type="submission" date="2010-05" db="EMBL/GenBank/DDBJ databases">
        <title>The genome sequence of Magnaporthe poae strain ATCC 64411.</title>
        <authorList>
            <person name="Ma L.-J."/>
            <person name="Dead R."/>
            <person name="Young S."/>
            <person name="Zeng Q."/>
            <person name="Koehrsen M."/>
            <person name="Alvarado L."/>
            <person name="Berlin A."/>
            <person name="Chapman S.B."/>
            <person name="Chen Z."/>
            <person name="Freedman E."/>
            <person name="Gellesch M."/>
            <person name="Goldberg J."/>
            <person name="Griggs A."/>
            <person name="Gujja S."/>
            <person name="Heilman E.R."/>
            <person name="Heiman D."/>
            <person name="Hepburn T."/>
            <person name="Howarth C."/>
            <person name="Jen D."/>
            <person name="Larson L."/>
            <person name="Mehta T."/>
            <person name="Neiman D."/>
            <person name="Pearson M."/>
            <person name="Roberts A."/>
            <person name="Saif S."/>
            <person name="Shea T."/>
            <person name="Shenoy N."/>
            <person name="Sisk P."/>
            <person name="Stolte C."/>
            <person name="Sykes S."/>
            <person name="Walk T."/>
            <person name="White J."/>
            <person name="Yandava C."/>
            <person name="Haas B."/>
            <person name="Nusbaum C."/>
            <person name="Birren B."/>
        </authorList>
    </citation>
    <scope>NUCLEOTIDE SEQUENCE [LARGE SCALE GENOMIC DNA]</scope>
    <source>
        <strain evidence="4">ATCC 64411 / 73-15</strain>
    </source>
</reference>
<name>A0A0C4DKS7_MAGP6</name>
<evidence type="ECO:0000313" key="4">
    <source>
        <dbReference type="Proteomes" id="UP000011715"/>
    </source>
</evidence>
<dbReference type="VEuPathDB" id="FungiDB:MAPG_00357"/>
<evidence type="ECO:0000313" key="2">
    <source>
        <dbReference type="EMBL" id="KLU81266.1"/>
    </source>
</evidence>
<reference evidence="3" key="5">
    <citation type="submission" date="2015-06" db="UniProtKB">
        <authorList>
            <consortium name="EnsemblFungi"/>
        </authorList>
    </citation>
    <scope>IDENTIFICATION</scope>
    <source>
        <strain evidence="3">ATCC 64411</strain>
    </source>
</reference>
<evidence type="ECO:0000256" key="1">
    <source>
        <dbReference type="SAM" id="MobiDB-lite"/>
    </source>
</evidence>
<reference evidence="3" key="4">
    <citation type="journal article" date="2015" name="G3 (Bethesda)">
        <title>Genome sequences of three phytopathogenic species of the Magnaporthaceae family of fungi.</title>
        <authorList>
            <person name="Okagaki L.H."/>
            <person name="Nunes C.C."/>
            <person name="Sailsbery J."/>
            <person name="Clay B."/>
            <person name="Brown D."/>
            <person name="John T."/>
            <person name="Oh Y."/>
            <person name="Young N."/>
            <person name="Fitzgerald M."/>
            <person name="Haas B.J."/>
            <person name="Zeng Q."/>
            <person name="Young S."/>
            <person name="Adiconis X."/>
            <person name="Fan L."/>
            <person name="Levin J.Z."/>
            <person name="Mitchell T.K."/>
            <person name="Okubara P.A."/>
            <person name="Farman M.L."/>
            <person name="Kohn L.M."/>
            <person name="Birren B."/>
            <person name="Ma L.-J."/>
            <person name="Dean R.A."/>
        </authorList>
    </citation>
    <scope>NUCLEOTIDE SEQUENCE</scope>
    <source>
        <strain evidence="3">ATCC 64411 / 73-15</strain>
    </source>
</reference>
<sequence>MQTALVCIPLHRVTTDACRTGSLAATCKHSVCRLQNACRGGHWHMLKLVRCSGQICAIDCDGLGWLFRSLALFCGAADLQRAEAHNRGGRCDGGPGGSRIRLGNGDHELQVGPISAAVSHLSRGEK</sequence>
<dbReference type="AlphaFoldDB" id="A0A0C4DKS7"/>
<dbReference type="Proteomes" id="UP000011715">
    <property type="component" value="Unassembled WGS sequence"/>
</dbReference>
<reference evidence="2" key="3">
    <citation type="submission" date="2011-03" db="EMBL/GenBank/DDBJ databases">
        <title>Annotation of Magnaporthe poae ATCC 64411.</title>
        <authorList>
            <person name="Ma L.-J."/>
            <person name="Dead R."/>
            <person name="Young S.K."/>
            <person name="Zeng Q."/>
            <person name="Gargeya S."/>
            <person name="Fitzgerald M."/>
            <person name="Haas B."/>
            <person name="Abouelleil A."/>
            <person name="Alvarado L."/>
            <person name="Arachchi H.M."/>
            <person name="Berlin A."/>
            <person name="Brown A."/>
            <person name="Chapman S.B."/>
            <person name="Chen Z."/>
            <person name="Dunbar C."/>
            <person name="Freedman E."/>
            <person name="Gearin G."/>
            <person name="Gellesch M."/>
            <person name="Goldberg J."/>
            <person name="Griggs A."/>
            <person name="Gujja S."/>
            <person name="Heiman D."/>
            <person name="Howarth C."/>
            <person name="Larson L."/>
            <person name="Lui A."/>
            <person name="MacDonald P.J.P."/>
            <person name="Mehta T."/>
            <person name="Montmayeur A."/>
            <person name="Murphy C."/>
            <person name="Neiman D."/>
            <person name="Pearson M."/>
            <person name="Priest M."/>
            <person name="Roberts A."/>
            <person name="Saif S."/>
            <person name="Shea T."/>
            <person name="Shenoy N."/>
            <person name="Sisk P."/>
            <person name="Stolte C."/>
            <person name="Sykes S."/>
            <person name="Yandava C."/>
            <person name="Wortman J."/>
            <person name="Nusbaum C."/>
            <person name="Birren B."/>
        </authorList>
    </citation>
    <scope>NUCLEOTIDE SEQUENCE</scope>
    <source>
        <strain evidence="2">ATCC 64411</strain>
    </source>
</reference>
<reference evidence="2" key="1">
    <citation type="submission" date="2010-05" db="EMBL/GenBank/DDBJ databases">
        <title>The Genome Sequence of Magnaporthe poae strain ATCC 64411.</title>
        <authorList>
            <consortium name="The Broad Institute Genome Sequencing Platform"/>
            <consortium name="Broad Institute Genome Sequencing Center for Infectious Disease"/>
            <person name="Ma L.-J."/>
            <person name="Dead R."/>
            <person name="Young S."/>
            <person name="Zeng Q."/>
            <person name="Koehrsen M."/>
            <person name="Alvarado L."/>
            <person name="Berlin A."/>
            <person name="Chapman S.B."/>
            <person name="Chen Z."/>
            <person name="Freedman E."/>
            <person name="Gellesch M."/>
            <person name="Goldberg J."/>
            <person name="Griggs A."/>
            <person name="Gujja S."/>
            <person name="Heilman E.R."/>
            <person name="Heiman D."/>
            <person name="Hepburn T."/>
            <person name="Howarth C."/>
            <person name="Jen D."/>
            <person name="Larson L."/>
            <person name="Mehta T."/>
            <person name="Neiman D."/>
            <person name="Pearson M."/>
            <person name="Roberts A."/>
            <person name="Saif S."/>
            <person name="Shea T."/>
            <person name="Shenoy N."/>
            <person name="Sisk P."/>
            <person name="Stolte C."/>
            <person name="Sykes S."/>
            <person name="Walk T."/>
            <person name="White J."/>
            <person name="Yandava C."/>
            <person name="Haas B."/>
            <person name="Nusbaum C."/>
            <person name="Birren B."/>
        </authorList>
    </citation>
    <scope>NUCLEOTIDE SEQUENCE</scope>
    <source>
        <strain evidence="2">ATCC 64411</strain>
    </source>
</reference>
<feature type="region of interest" description="Disordered" evidence="1">
    <location>
        <begin position="85"/>
        <end position="106"/>
    </location>
</feature>
<protein>
    <submittedName>
        <fullName evidence="2 3">Uncharacterized protein</fullName>
    </submittedName>
</protein>
<accession>A0A0C4DKS7</accession>
<proteinExistence type="predicted"/>
<evidence type="ECO:0000313" key="3">
    <source>
        <dbReference type="EnsemblFungi" id="MAPG_00357T0"/>
    </source>
</evidence>